<sequence>MISEFRDAEVSQQPDVALTKLANLFAVEQKLLELAEEQLGVDDVEVTNQYRDAPIADGGLLAVRLYHAGDYQRSEEVYRQTLSIARRRPGLALEEYNDLSWMALRAKRLADATPENRARYDAALGESEEAAALMAAMQYKKAAALYQEALPERQEVAGISPGLASEYNKFALAAARSEQAEAAEQAYRSALDMFELTIGKETARYSLALFNLAVLYSEQERLPEAEAAFLETRRIENRLGLDIDSQLATLDRIAGLYQKTQEPEKFNGIVVEYRLLERASHRGLTSLLRHLPLDAFLAASLDPAAILEDPALEHLPRELFQSLGPQLAGVDISKIQATLGFASLAPVEQGIAWGVMLKPIAGANLELQVPIETNEAAVGDFKYRKATDEKHFAACQAKLADGTLFMGSEAGLKQVLAMQNGDPNNMPQSKVGTRLRSQHGAGKLLLALDMAKIQLMAQAIASSGPALPPSLAPLKTLPEHLDSASLTVSLKESPYVTLQLQPRADSSVQNLNSIVTPALEFAQQELISGLGQQLRASGSEIGQPMLAYLSRVAQSKFNELAPVAESGQLVIRLREVLDLETAAHFGLLIPAIEGARLAAQQMSNSNNLKMIGLAMHNHHATYLCFPARRTTVDGKESGLSWRVHLLPFLEQSDLYQQFHLDEPWDSEHNKTLIEKMPAVFAAPGVNTAPGSTVYLTLAGPGTAMQDTQKVALRNITDGTSNTILVAEANPDQAVIWTKPDDLPFDPQQPLNGLNSARVDGIQLLFADGSVHLEPSDMDPKRMAALASIAGGEVIEGE</sequence>
<dbReference type="EMBL" id="CP036261">
    <property type="protein sequence ID" value="QDS90561.1"/>
    <property type="molecule type" value="Genomic_DNA"/>
</dbReference>
<keyword evidence="3" id="KW-1185">Reference proteome</keyword>
<dbReference type="RefSeq" id="WP_218934367.1">
    <property type="nucleotide sequence ID" value="NZ_CP036261.1"/>
</dbReference>
<evidence type="ECO:0000259" key="1">
    <source>
        <dbReference type="Pfam" id="PF07596"/>
    </source>
</evidence>
<dbReference type="InterPro" id="IPR011453">
    <property type="entry name" value="DUF1559"/>
</dbReference>
<dbReference type="KEGG" id="ruv:EC9_47750"/>
<dbReference type="SUPFAM" id="SSF48452">
    <property type="entry name" value="TPR-like"/>
    <property type="match status" value="1"/>
</dbReference>
<dbReference type="Gene3D" id="1.25.40.10">
    <property type="entry name" value="Tetratricopeptide repeat domain"/>
    <property type="match status" value="1"/>
</dbReference>
<dbReference type="SMART" id="SM00028">
    <property type="entry name" value="TPR"/>
    <property type="match status" value="3"/>
</dbReference>
<name>A0A517M6P7_9BACT</name>
<dbReference type="InterPro" id="IPR019734">
    <property type="entry name" value="TPR_rpt"/>
</dbReference>
<feature type="domain" description="DUF1559" evidence="1">
    <location>
        <begin position="595"/>
        <end position="676"/>
    </location>
</feature>
<proteinExistence type="predicted"/>
<protein>
    <recommendedName>
        <fullName evidence="1">DUF1559 domain-containing protein</fullName>
    </recommendedName>
</protein>
<dbReference type="PANTHER" id="PTHR30093">
    <property type="entry name" value="GENERAL SECRETION PATHWAY PROTEIN G"/>
    <property type="match status" value="1"/>
</dbReference>
<organism evidence="2 3">
    <name type="scientific">Rosistilla ulvae</name>
    <dbReference type="NCBI Taxonomy" id="1930277"/>
    <lineage>
        <taxon>Bacteria</taxon>
        <taxon>Pseudomonadati</taxon>
        <taxon>Planctomycetota</taxon>
        <taxon>Planctomycetia</taxon>
        <taxon>Pirellulales</taxon>
        <taxon>Pirellulaceae</taxon>
        <taxon>Rosistilla</taxon>
    </lineage>
</organism>
<dbReference type="Pfam" id="PF07596">
    <property type="entry name" value="SBP_bac_10"/>
    <property type="match status" value="1"/>
</dbReference>
<evidence type="ECO:0000313" key="2">
    <source>
        <dbReference type="EMBL" id="QDS90561.1"/>
    </source>
</evidence>
<evidence type="ECO:0000313" key="3">
    <source>
        <dbReference type="Proteomes" id="UP000319557"/>
    </source>
</evidence>
<dbReference type="Proteomes" id="UP000319557">
    <property type="component" value="Chromosome"/>
</dbReference>
<dbReference type="AlphaFoldDB" id="A0A517M6P7"/>
<dbReference type="PANTHER" id="PTHR30093:SF2">
    <property type="entry name" value="TYPE II SECRETION SYSTEM PROTEIN H"/>
    <property type="match status" value="1"/>
</dbReference>
<reference evidence="2 3" key="1">
    <citation type="submission" date="2019-02" db="EMBL/GenBank/DDBJ databases">
        <title>Deep-cultivation of Planctomycetes and their phenomic and genomic characterization uncovers novel biology.</title>
        <authorList>
            <person name="Wiegand S."/>
            <person name="Jogler M."/>
            <person name="Boedeker C."/>
            <person name="Pinto D."/>
            <person name="Vollmers J."/>
            <person name="Rivas-Marin E."/>
            <person name="Kohn T."/>
            <person name="Peeters S.H."/>
            <person name="Heuer A."/>
            <person name="Rast P."/>
            <person name="Oberbeckmann S."/>
            <person name="Bunk B."/>
            <person name="Jeske O."/>
            <person name="Meyerdierks A."/>
            <person name="Storesund J.E."/>
            <person name="Kallscheuer N."/>
            <person name="Luecker S."/>
            <person name="Lage O.M."/>
            <person name="Pohl T."/>
            <person name="Merkel B.J."/>
            <person name="Hornburger P."/>
            <person name="Mueller R.-W."/>
            <person name="Bruemmer F."/>
            <person name="Labrenz M."/>
            <person name="Spormann A.M."/>
            <person name="Op den Camp H."/>
            <person name="Overmann J."/>
            <person name="Amann R."/>
            <person name="Jetten M.S.M."/>
            <person name="Mascher T."/>
            <person name="Medema M.H."/>
            <person name="Devos D.P."/>
            <person name="Kaster A.-K."/>
            <person name="Ovreas L."/>
            <person name="Rohde M."/>
            <person name="Galperin M.Y."/>
            <person name="Jogler C."/>
        </authorList>
    </citation>
    <scope>NUCLEOTIDE SEQUENCE [LARGE SCALE GENOMIC DNA]</scope>
    <source>
        <strain evidence="2 3">EC9</strain>
    </source>
</reference>
<dbReference type="InterPro" id="IPR011990">
    <property type="entry name" value="TPR-like_helical_dom_sf"/>
</dbReference>
<accession>A0A517M6P7</accession>
<gene>
    <name evidence="2" type="ORF">EC9_47750</name>
</gene>